<dbReference type="SUPFAM" id="SSF50475">
    <property type="entry name" value="FMN-binding split barrel"/>
    <property type="match status" value="1"/>
</dbReference>
<protein>
    <submittedName>
        <fullName evidence="3">PPOX class probable F420-dependent enzyme</fullName>
    </submittedName>
</protein>
<dbReference type="Proteomes" id="UP000295151">
    <property type="component" value="Unassembled WGS sequence"/>
</dbReference>
<dbReference type="NCBIfam" id="TIGR03618">
    <property type="entry name" value="Rv1155_F420"/>
    <property type="match status" value="1"/>
</dbReference>
<gene>
    <name evidence="3" type="ORF">EV138_0983</name>
</gene>
<dbReference type="InterPro" id="IPR011576">
    <property type="entry name" value="Pyridox_Oxase_N"/>
</dbReference>
<dbReference type="InterPro" id="IPR052019">
    <property type="entry name" value="F420H2_bilvrd_red/Heme_oxyg"/>
</dbReference>
<evidence type="ECO:0000259" key="2">
    <source>
        <dbReference type="Pfam" id="PF01243"/>
    </source>
</evidence>
<dbReference type="Gene3D" id="2.30.110.10">
    <property type="entry name" value="Electron Transport, Fmn-binding Protein, Chain A"/>
    <property type="match status" value="1"/>
</dbReference>
<proteinExistence type="predicted"/>
<dbReference type="InterPro" id="IPR012349">
    <property type="entry name" value="Split_barrel_FMN-bd"/>
</dbReference>
<dbReference type="GO" id="GO:0016627">
    <property type="term" value="F:oxidoreductase activity, acting on the CH-CH group of donors"/>
    <property type="evidence" value="ECO:0007669"/>
    <property type="project" value="TreeGrafter"/>
</dbReference>
<evidence type="ECO:0000256" key="1">
    <source>
        <dbReference type="ARBA" id="ARBA00023002"/>
    </source>
</evidence>
<keyword evidence="1" id="KW-0560">Oxidoreductase</keyword>
<feature type="domain" description="Pyridoxamine 5'-phosphate oxidase N-terminal" evidence="2">
    <location>
        <begin position="1"/>
        <end position="104"/>
    </location>
</feature>
<accession>A0A4R7T6E2</accession>
<evidence type="ECO:0000313" key="4">
    <source>
        <dbReference type="Proteomes" id="UP000295151"/>
    </source>
</evidence>
<sequence length="124" mass="14229">MLVTIKRDGRPQLSNVTYLYDGRSVRISLTDHRAKTKNLRRDPRASLYVNGPDGRSYLVLEGKAELSPVARDQHDETVEALVDYYREASGEHPDWDDYRRAMVDDGRLLFTMTVDHSYGMPSPN</sequence>
<dbReference type="GO" id="GO:0005829">
    <property type="term" value="C:cytosol"/>
    <property type="evidence" value="ECO:0007669"/>
    <property type="project" value="TreeGrafter"/>
</dbReference>
<dbReference type="AlphaFoldDB" id="A0A4R7T6E2"/>
<dbReference type="GO" id="GO:0070967">
    <property type="term" value="F:coenzyme F420 binding"/>
    <property type="evidence" value="ECO:0007669"/>
    <property type="project" value="TreeGrafter"/>
</dbReference>
<dbReference type="EMBL" id="SOCE01000001">
    <property type="protein sequence ID" value="TDU87460.1"/>
    <property type="molecule type" value="Genomic_DNA"/>
</dbReference>
<evidence type="ECO:0000313" key="3">
    <source>
        <dbReference type="EMBL" id="TDU87460.1"/>
    </source>
</evidence>
<dbReference type="InterPro" id="IPR019920">
    <property type="entry name" value="F420-binding_dom_put"/>
</dbReference>
<comment type="caution">
    <text evidence="3">The sequence shown here is derived from an EMBL/GenBank/DDBJ whole genome shotgun (WGS) entry which is preliminary data.</text>
</comment>
<name>A0A4R7T6E2_9ACTN</name>
<dbReference type="PANTHER" id="PTHR35176">
    <property type="entry name" value="HEME OXYGENASE HI_0854-RELATED"/>
    <property type="match status" value="1"/>
</dbReference>
<keyword evidence="4" id="KW-1185">Reference proteome</keyword>
<dbReference type="Pfam" id="PF01243">
    <property type="entry name" value="PNPOx_N"/>
    <property type="match status" value="1"/>
</dbReference>
<dbReference type="PANTHER" id="PTHR35176:SF2">
    <property type="entry name" value="F420H(2)-DEPENDENT REDUCTASE RV1155"/>
    <property type="match status" value="1"/>
</dbReference>
<organism evidence="3 4">
    <name type="scientific">Kribbella voronezhensis</name>
    <dbReference type="NCBI Taxonomy" id="2512212"/>
    <lineage>
        <taxon>Bacteria</taxon>
        <taxon>Bacillati</taxon>
        <taxon>Actinomycetota</taxon>
        <taxon>Actinomycetes</taxon>
        <taxon>Propionibacteriales</taxon>
        <taxon>Kribbellaceae</taxon>
        <taxon>Kribbella</taxon>
    </lineage>
</organism>
<reference evidence="3 4" key="1">
    <citation type="submission" date="2019-03" db="EMBL/GenBank/DDBJ databases">
        <title>Genomic Encyclopedia of Type Strains, Phase III (KMG-III): the genomes of soil and plant-associated and newly described type strains.</title>
        <authorList>
            <person name="Whitman W."/>
        </authorList>
    </citation>
    <scope>NUCLEOTIDE SEQUENCE [LARGE SCALE GENOMIC DNA]</scope>
    <source>
        <strain evidence="3 4">VKM Ac-2575</strain>
    </source>
</reference>